<dbReference type="GO" id="GO:0031966">
    <property type="term" value="C:mitochondrial membrane"/>
    <property type="evidence" value="ECO:0007669"/>
    <property type="project" value="UniProtKB-SubCell"/>
</dbReference>
<feature type="repeat" description="Solcar" evidence="9">
    <location>
        <begin position="215"/>
        <end position="298"/>
    </location>
</feature>
<keyword evidence="3 10" id="KW-0813">Transport</keyword>
<keyword evidence="5" id="KW-0677">Repeat</keyword>
<accession>A0A7R8Z2X1</accession>
<dbReference type="Gene3D" id="1.50.40.10">
    <property type="entry name" value="Mitochondrial carrier domain"/>
    <property type="match status" value="1"/>
</dbReference>
<evidence type="ECO:0000313" key="11">
    <source>
        <dbReference type="EMBL" id="CAD7193953.1"/>
    </source>
</evidence>
<dbReference type="GO" id="GO:1990575">
    <property type="term" value="P:mitochondrial L-ornithine transmembrane transport"/>
    <property type="evidence" value="ECO:0007669"/>
    <property type="project" value="TreeGrafter"/>
</dbReference>
<dbReference type="FunFam" id="1.50.40.10:FF:000146">
    <property type="entry name" value="Uncharacterized protein, isoform B"/>
    <property type="match status" value="1"/>
</dbReference>
<keyword evidence="4 9" id="KW-0812">Transmembrane</keyword>
<evidence type="ECO:0000256" key="9">
    <source>
        <dbReference type="PROSITE-ProRule" id="PRU00282"/>
    </source>
</evidence>
<evidence type="ECO:0000256" key="10">
    <source>
        <dbReference type="RuleBase" id="RU000488"/>
    </source>
</evidence>
<dbReference type="InterPro" id="IPR050567">
    <property type="entry name" value="Mitochondrial_Carrier"/>
</dbReference>
<keyword evidence="8 9" id="KW-0472">Membrane</keyword>
<dbReference type="SUPFAM" id="SSF103506">
    <property type="entry name" value="Mitochondrial carrier"/>
    <property type="match status" value="1"/>
</dbReference>
<protein>
    <recommendedName>
        <fullName evidence="12">Mitochondrial ornithine transporter 1</fullName>
    </recommendedName>
</protein>
<keyword evidence="7" id="KW-0496">Mitochondrion</keyword>
<feature type="repeat" description="Solcar" evidence="9">
    <location>
        <begin position="108"/>
        <end position="204"/>
    </location>
</feature>
<keyword evidence="6" id="KW-1133">Transmembrane helix</keyword>
<evidence type="ECO:0000256" key="1">
    <source>
        <dbReference type="ARBA" id="ARBA00004225"/>
    </source>
</evidence>
<reference evidence="11" key="1">
    <citation type="submission" date="2020-11" db="EMBL/GenBank/DDBJ databases">
        <authorList>
            <person name="Tran Van P."/>
        </authorList>
    </citation>
    <scope>NUCLEOTIDE SEQUENCE</scope>
</reference>
<dbReference type="EMBL" id="OA564345">
    <property type="protein sequence ID" value="CAD7193953.1"/>
    <property type="molecule type" value="Genomic_DNA"/>
</dbReference>
<evidence type="ECO:0000256" key="6">
    <source>
        <dbReference type="ARBA" id="ARBA00022989"/>
    </source>
</evidence>
<comment type="subcellular location">
    <subcellularLocation>
        <location evidence="1">Mitochondrion membrane</location>
        <topology evidence="1">Multi-pass membrane protein</topology>
    </subcellularLocation>
</comment>
<name>A0A7R8Z2X1_TIMDO</name>
<evidence type="ECO:0008006" key="12">
    <source>
        <dbReference type="Google" id="ProtNLM"/>
    </source>
</evidence>
<dbReference type="AlphaFoldDB" id="A0A7R8Z2X1"/>
<dbReference type="GO" id="GO:0000064">
    <property type="term" value="F:L-ornithine transmembrane transporter activity"/>
    <property type="evidence" value="ECO:0007669"/>
    <property type="project" value="TreeGrafter"/>
</dbReference>
<dbReference type="PROSITE" id="PS50920">
    <property type="entry name" value="SOLCAR"/>
    <property type="match status" value="3"/>
</dbReference>
<sequence>MTHTGSGNGLDAIIDFIAGSLGGTALVYVGQPLDTVKVKMQAFPQLYGGMVNCFMQTLRKEGIVQGLYAGTLPAVAANVAENSVLFASYGVCQKSIMKLTNVQEVEDLSSFSNASAGFLAAFFSSFMLCPTELIKCQLQAMREVQVQALAAGKPVERIGPFQLTKKILKRDGIPGLFRGLIPTLAREMPGYFFFFGGYEAARQFLTPPGKTKDEIGPLRTMTAGAIGGMLFWTVIFPADVIKSRVQIQETNSTFIGLFRHIFRNEGFMALYSGLQPTLVRTIPATSTLFLVYEYSKKLLHHLLDKPQPPLE</sequence>
<dbReference type="Pfam" id="PF00153">
    <property type="entry name" value="Mito_carr"/>
    <property type="match status" value="3"/>
</dbReference>
<dbReference type="InterPro" id="IPR023395">
    <property type="entry name" value="MCP_dom_sf"/>
</dbReference>
<feature type="repeat" description="Solcar" evidence="9">
    <location>
        <begin position="10"/>
        <end position="95"/>
    </location>
</feature>
<comment type="similarity">
    <text evidence="2 10">Belongs to the mitochondrial carrier (TC 2.A.29) family.</text>
</comment>
<evidence type="ECO:0000256" key="8">
    <source>
        <dbReference type="ARBA" id="ARBA00023136"/>
    </source>
</evidence>
<dbReference type="PANTHER" id="PTHR45624">
    <property type="entry name" value="MITOCHONDRIAL BASIC AMINO ACIDS TRANSPORTER-RELATED"/>
    <property type="match status" value="1"/>
</dbReference>
<evidence type="ECO:0000256" key="4">
    <source>
        <dbReference type="ARBA" id="ARBA00022692"/>
    </source>
</evidence>
<evidence type="ECO:0000256" key="3">
    <source>
        <dbReference type="ARBA" id="ARBA00022448"/>
    </source>
</evidence>
<evidence type="ECO:0000256" key="7">
    <source>
        <dbReference type="ARBA" id="ARBA00023128"/>
    </source>
</evidence>
<evidence type="ECO:0000256" key="2">
    <source>
        <dbReference type="ARBA" id="ARBA00006375"/>
    </source>
</evidence>
<dbReference type="PANTHER" id="PTHR45624:SF12">
    <property type="entry name" value="MITOCHONDRIAL ORNITHINE TRANSPORTER 1"/>
    <property type="match status" value="1"/>
</dbReference>
<evidence type="ECO:0000256" key="5">
    <source>
        <dbReference type="ARBA" id="ARBA00022737"/>
    </source>
</evidence>
<gene>
    <name evidence="11" type="ORF">TDIB3V08_LOCUS393</name>
</gene>
<organism evidence="11">
    <name type="scientific">Timema douglasi</name>
    <name type="common">Walking stick</name>
    <dbReference type="NCBI Taxonomy" id="61478"/>
    <lineage>
        <taxon>Eukaryota</taxon>
        <taxon>Metazoa</taxon>
        <taxon>Ecdysozoa</taxon>
        <taxon>Arthropoda</taxon>
        <taxon>Hexapoda</taxon>
        <taxon>Insecta</taxon>
        <taxon>Pterygota</taxon>
        <taxon>Neoptera</taxon>
        <taxon>Polyneoptera</taxon>
        <taxon>Phasmatodea</taxon>
        <taxon>Timematodea</taxon>
        <taxon>Timematoidea</taxon>
        <taxon>Timematidae</taxon>
        <taxon>Timema</taxon>
    </lineage>
</organism>
<dbReference type="InterPro" id="IPR018108">
    <property type="entry name" value="MCP_transmembrane"/>
</dbReference>
<proteinExistence type="inferred from homology"/>